<comment type="pathway">
    <text evidence="5">Cofactor biosynthesis; biotin biosynthesis.</text>
</comment>
<gene>
    <name evidence="5 7" type="primary">bioH</name>
    <name evidence="7" type="ORF">BG910_05960</name>
</gene>
<dbReference type="InterPro" id="IPR050266">
    <property type="entry name" value="AB_hydrolase_sf"/>
</dbReference>
<feature type="active site" evidence="5">
    <location>
        <position position="279"/>
    </location>
</feature>
<dbReference type="GO" id="GO:0016020">
    <property type="term" value="C:membrane"/>
    <property type="evidence" value="ECO:0007669"/>
    <property type="project" value="TreeGrafter"/>
</dbReference>
<evidence type="ECO:0000259" key="6">
    <source>
        <dbReference type="Pfam" id="PF00561"/>
    </source>
</evidence>
<dbReference type="GO" id="GO:0090499">
    <property type="term" value="F:pimelyl-[acyl-carrier protein] methyl ester esterase activity"/>
    <property type="evidence" value="ECO:0007669"/>
    <property type="project" value="UniProtKB-EC"/>
</dbReference>
<protein>
    <recommendedName>
        <fullName evidence="5">Pimeloyl-[acyl-carrier protein] methyl ester esterase</fullName>
        <ecNumber evidence="5">3.1.1.85</ecNumber>
    </recommendedName>
    <alternativeName>
        <fullName evidence="5">Biotin synthesis protein BioH</fullName>
    </alternativeName>
    <alternativeName>
        <fullName evidence="5">Carboxylesterase BioH</fullName>
    </alternativeName>
</protein>
<feature type="binding site" evidence="5">
    <location>
        <begin position="189"/>
        <end position="193"/>
    </location>
    <ligand>
        <name>substrate</name>
    </ligand>
</feature>
<keyword evidence="4 5" id="KW-0378">Hydrolase</keyword>
<reference evidence="7 8" key="1">
    <citation type="submission" date="2017-06" db="EMBL/GenBank/DDBJ databases">
        <title>Neisseria chenwenguii sp. nov., isolated from the intestinal contents of Tibetan Plateau Pika in Yushu, Qinghai Province, China.</title>
        <authorList>
            <person name="Zhang G."/>
        </authorList>
    </citation>
    <scope>NUCLEOTIDE SEQUENCE [LARGE SCALE GENOMIC DNA]</scope>
    <source>
        <strain evidence="7 8">10023</strain>
    </source>
</reference>
<keyword evidence="3 5" id="KW-0093">Biotin biosynthesis</keyword>
<feature type="binding site" evidence="5">
    <location>
        <position position="67"/>
    </location>
    <ligand>
        <name>substrate</name>
    </ligand>
</feature>
<dbReference type="PANTHER" id="PTHR43798">
    <property type="entry name" value="MONOACYLGLYCEROL LIPASE"/>
    <property type="match status" value="1"/>
</dbReference>
<evidence type="ECO:0000256" key="3">
    <source>
        <dbReference type="ARBA" id="ARBA00022756"/>
    </source>
</evidence>
<dbReference type="Pfam" id="PF00561">
    <property type="entry name" value="Abhydrolase_1"/>
    <property type="match status" value="1"/>
</dbReference>
<comment type="subcellular location">
    <subcellularLocation>
        <location evidence="5">Cytoplasm</location>
    </subcellularLocation>
</comment>
<name>A0A220S1J5_9NEIS</name>
<dbReference type="HAMAP" id="MF_01260">
    <property type="entry name" value="Carboxylester"/>
    <property type="match status" value="1"/>
</dbReference>
<dbReference type="InterPro" id="IPR010076">
    <property type="entry name" value="BioH"/>
</dbReference>
<proteinExistence type="inferred from homology"/>
<evidence type="ECO:0000256" key="1">
    <source>
        <dbReference type="ARBA" id="ARBA00022487"/>
    </source>
</evidence>
<feature type="active site" evidence="5">
    <location>
        <position position="251"/>
    </location>
</feature>
<evidence type="ECO:0000256" key="2">
    <source>
        <dbReference type="ARBA" id="ARBA00022490"/>
    </source>
</evidence>
<evidence type="ECO:0000256" key="5">
    <source>
        <dbReference type="HAMAP-Rule" id="MF_01260"/>
    </source>
</evidence>
<evidence type="ECO:0000256" key="4">
    <source>
        <dbReference type="ARBA" id="ARBA00022801"/>
    </source>
</evidence>
<comment type="subunit">
    <text evidence="5">Monomer.</text>
</comment>
<dbReference type="PANTHER" id="PTHR43798:SF31">
    <property type="entry name" value="AB HYDROLASE SUPERFAMILY PROTEIN YCLE"/>
    <property type="match status" value="1"/>
</dbReference>
<sequence length="300" mass="32577">MWRKHSGQLFAASVNTAAKSCAQPAQRPSESAESWHNTQRLACVSLRHKERKSMPNVARKIYLIHGWGANRHIFDDFAPRLPAAWNVVTPDLPGHGGAPFDSAFDIAAAADGLAAQFDTPADLLGWSLGGLVALHIAAHYPEKVRSLCLTAGFAKLVASEDYPEGLAAPALGRMIDPFQQDYAKYMKLFLQLQLLNTPNAAEITAKVLPDLVSHGAPAALQAALDAAEQADTRSLLPKIHTPTLLVYGGKDSITPPRMGEYLARHLPNSRLHLIEKAAHTPFLSHADEFAEVYRGFVEAV</sequence>
<dbReference type="Proteomes" id="UP000198238">
    <property type="component" value="Chromosome"/>
</dbReference>
<keyword evidence="1 5" id="KW-0719">Serine esterase</keyword>
<dbReference type="Gene3D" id="3.40.50.1820">
    <property type="entry name" value="alpha/beta hydrolase"/>
    <property type="match status" value="1"/>
</dbReference>
<organism evidence="7 8">
    <name type="scientific">Neisseria chenwenguii</name>
    <dbReference type="NCBI Taxonomy" id="1853278"/>
    <lineage>
        <taxon>Bacteria</taxon>
        <taxon>Pseudomonadati</taxon>
        <taxon>Pseudomonadota</taxon>
        <taxon>Betaproteobacteria</taxon>
        <taxon>Neisseriales</taxon>
        <taxon>Neisseriaceae</taxon>
        <taxon>Neisseria</taxon>
    </lineage>
</organism>
<comment type="catalytic activity">
    <reaction evidence="5">
        <text>6-carboxyhexanoyl-[ACP] methyl ester + H2O = 6-carboxyhexanoyl-[ACP] + methanol + H(+)</text>
        <dbReference type="Rhea" id="RHEA:42700"/>
        <dbReference type="Rhea" id="RHEA-COMP:9955"/>
        <dbReference type="Rhea" id="RHEA-COMP:10186"/>
        <dbReference type="ChEBI" id="CHEBI:15377"/>
        <dbReference type="ChEBI" id="CHEBI:15378"/>
        <dbReference type="ChEBI" id="CHEBI:17790"/>
        <dbReference type="ChEBI" id="CHEBI:78846"/>
        <dbReference type="ChEBI" id="CHEBI:82735"/>
        <dbReference type="EC" id="3.1.1.85"/>
    </reaction>
</comment>
<comment type="similarity">
    <text evidence="5">Belongs to the AB hydrolase superfamily. Carboxylesterase BioH family.</text>
</comment>
<accession>A0A220S1J5</accession>
<evidence type="ECO:0000313" key="7">
    <source>
        <dbReference type="EMBL" id="ASK27344.1"/>
    </source>
</evidence>
<dbReference type="SUPFAM" id="SSF53474">
    <property type="entry name" value="alpha/beta-Hydrolases"/>
    <property type="match status" value="1"/>
</dbReference>
<comment type="function">
    <text evidence="5">The physiological role of BioH is to remove the methyl group introduced by BioC when the pimeloyl moiety is complete. It allows to synthesize pimeloyl-ACP via the fatty acid synthetic pathway through the hydrolysis of the ester bonds of pimeloyl-ACP esters.</text>
</comment>
<dbReference type="KEGG" id="nei:BG910_05960"/>
<keyword evidence="2 5" id="KW-0963">Cytoplasm</keyword>
<dbReference type="GO" id="GO:0005737">
    <property type="term" value="C:cytoplasm"/>
    <property type="evidence" value="ECO:0007669"/>
    <property type="project" value="UniProtKB-SubCell"/>
</dbReference>
<feature type="binding site" evidence="5">
    <location>
        <position position="279"/>
    </location>
    <ligand>
        <name>substrate</name>
    </ligand>
</feature>
<dbReference type="AlphaFoldDB" id="A0A220S1J5"/>
<keyword evidence="8" id="KW-1185">Reference proteome</keyword>
<dbReference type="InterPro" id="IPR029058">
    <property type="entry name" value="AB_hydrolase_fold"/>
</dbReference>
<dbReference type="InterPro" id="IPR000073">
    <property type="entry name" value="AB_hydrolase_1"/>
</dbReference>
<feature type="active site" description="Nucleophile" evidence="5">
    <location>
        <position position="127"/>
    </location>
</feature>
<dbReference type="NCBIfam" id="TIGR01738">
    <property type="entry name" value="bioH"/>
    <property type="match status" value="1"/>
</dbReference>
<dbReference type="EC" id="3.1.1.85" evidence="5"/>
<evidence type="ECO:0000313" key="8">
    <source>
        <dbReference type="Proteomes" id="UP000198238"/>
    </source>
</evidence>
<dbReference type="EMBL" id="CP022278">
    <property type="protein sequence ID" value="ASK27344.1"/>
    <property type="molecule type" value="Genomic_DNA"/>
</dbReference>
<feature type="binding site" evidence="5">
    <location>
        <begin position="127"/>
        <end position="128"/>
    </location>
    <ligand>
        <name>substrate</name>
    </ligand>
</feature>
<dbReference type="GO" id="GO:0009102">
    <property type="term" value="P:biotin biosynthetic process"/>
    <property type="evidence" value="ECO:0007669"/>
    <property type="project" value="UniProtKB-UniRule"/>
</dbReference>
<feature type="domain" description="AB hydrolase-1" evidence="6">
    <location>
        <begin position="61"/>
        <end position="285"/>
    </location>
</feature>